<evidence type="ECO:0000313" key="4">
    <source>
        <dbReference type="Proteomes" id="UP000324241"/>
    </source>
</evidence>
<dbReference type="AlphaFoldDB" id="A0A4S3JB15"/>
<dbReference type="Proteomes" id="UP000324241">
    <property type="component" value="Unassembled WGS sequence"/>
</dbReference>
<reference evidence="2 3" key="1">
    <citation type="submission" date="2019-03" db="EMBL/GenBank/DDBJ databases">
        <title>The genome sequence of a newly discovered highly antifungal drug resistant Aspergillus species, Aspergillus tanneri NIH 1004.</title>
        <authorList>
            <person name="Mounaud S."/>
            <person name="Singh I."/>
            <person name="Joardar V."/>
            <person name="Pakala S."/>
            <person name="Pakala S."/>
            <person name="Venepally P."/>
            <person name="Hoover J."/>
            <person name="Nierman W."/>
            <person name="Chung J."/>
            <person name="Losada L."/>
        </authorList>
    </citation>
    <scope>NUCLEOTIDE SEQUENCE [LARGE SCALE GENOMIC DNA]</scope>
    <source>
        <strain evidence="2 3">NIH1004</strain>
    </source>
</reference>
<dbReference type="Proteomes" id="UP000308092">
    <property type="component" value="Unassembled WGS sequence"/>
</dbReference>
<keyword evidence="3" id="KW-1185">Reference proteome</keyword>
<dbReference type="GeneID" id="54330690"/>
<dbReference type="EMBL" id="QUQM01000007">
    <property type="protein sequence ID" value="KAA8646555.1"/>
    <property type="molecule type" value="Genomic_DNA"/>
</dbReference>
<evidence type="ECO:0000313" key="3">
    <source>
        <dbReference type="Proteomes" id="UP000308092"/>
    </source>
</evidence>
<accession>A0A4S3JB15</accession>
<reference evidence="1 4" key="2">
    <citation type="submission" date="2019-08" db="EMBL/GenBank/DDBJ databases">
        <title>The genome sequence of a newly discovered highly antifungal drug resistant Aspergillus species, Aspergillus tanneri NIH 1004.</title>
        <authorList>
            <person name="Mounaud S."/>
            <person name="Singh I."/>
            <person name="Joardar V."/>
            <person name="Pakala S."/>
            <person name="Pakala S."/>
            <person name="Venepally P."/>
            <person name="Chung J.K."/>
            <person name="Losada L."/>
            <person name="Nierman W.C."/>
        </authorList>
    </citation>
    <scope>NUCLEOTIDE SEQUENCE [LARGE SCALE GENOMIC DNA]</scope>
    <source>
        <strain evidence="1 4">NIH1004</strain>
    </source>
</reference>
<dbReference type="STRING" id="1220188.A0A4S3JB15"/>
<name>A0A4S3JB15_9EURO</name>
<gene>
    <name evidence="1" type="ORF">ATNIH1004_007988</name>
    <name evidence="2" type="ORF">EYZ11_008246</name>
</gene>
<proteinExistence type="predicted"/>
<evidence type="ECO:0000313" key="1">
    <source>
        <dbReference type="EMBL" id="KAA8646555.1"/>
    </source>
</evidence>
<dbReference type="OrthoDB" id="2823490at2759"/>
<organism evidence="2 3">
    <name type="scientific">Aspergillus tanneri</name>
    <dbReference type="NCBI Taxonomy" id="1220188"/>
    <lineage>
        <taxon>Eukaryota</taxon>
        <taxon>Fungi</taxon>
        <taxon>Dikarya</taxon>
        <taxon>Ascomycota</taxon>
        <taxon>Pezizomycotina</taxon>
        <taxon>Eurotiomycetes</taxon>
        <taxon>Eurotiomycetidae</taxon>
        <taxon>Eurotiales</taxon>
        <taxon>Aspergillaceae</taxon>
        <taxon>Aspergillus</taxon>
        <taxon>Aspergillus subgen. Circumdati</taxon>
    </lineage>
</organism>
<dbReference type="VEuPathDB" id="FungiDB:EYZ11_008246"/>
<dbReference type="RefSeq" id="XP_033425916.1">
    <property type="nucleotide sequence ID" value="XM_033572601.1"/>
</dbReference>
<evidence type="ECO:0000313" key="2">
    <source>
        <dbReference type="EMBL" id="THC92296.1"/>
    </source>
</evidence>
<dbReference type="EMBL" id="SOSA01000346">
    <property type="protein sequence ID" value="THC92296.1"/>
    <property type="molecule type" value="Genomic_DNA"/>
</dbReference>
<comment type="caution">
    <text evidence="2">The sequence shown here is derived from an EMBL/GenBank/DDBJ whole genome shotgun (WGS) entry which is preliminary data.</text>
</comment>
<sequence>MPTSLLDLPSELLDYIIEIVLTYRGQLPRTTDNLLSHGVREAWSRGAGTCRSWAYGPNNVKYSNKQEEGYISWTSTPLTLLLVNRKIAELTKWRLQKPGHYALDVVMVDEMHLWPTWKLLSPPCLHVDRLTATFRIEGISPTMEGRRFRFCHSDGAPPRITWCFYYLLERFLECGPLVEHRRPDSQKPIPQRFTINQLTLDFLTPRGRIAPSSIEYSNWLEGRDNSDPSTAYRWPYNTVETLMIRPEWLASMISNYIGYLLGMDRHMMYHGKMLYERIGSITICQDGSLMRVFPIDRRLKDLDFGTVSDSDRLAAFRGWKERTYKIRESAGLPVIY</sequence>
<protein>
    <submittedName>
        <fullName evidence="2">Uncharacterized protein</fullName>
    </submittedName>
</protein>